<comment type="caution">
    <text evidence="2">The sequence shown here is derived from an EMBL/GenBank/DDBJ whole genome shotgun (WGS) entry which is preliminary data.</text>
</comment>
<dbReference type="InterPro" id="IPR058673">
    <property type="entry name" value="HHO5-like_N"/>
</dbReference>
<reference evidence="2" key="1">
    <citation type="journal article" date="2023" name="Nat. Commun.">
        <title>Diploid and tetraploid genomes of Acorus and the evolution of monocots.</title>
        <authorList>
            <person name="Ma L."/>
            <person name="Liu K.W."/>
            <person name="Li Z."/>
            <person name="Hsiao Y.Y."/>
            <person name="Qi Y."/>
            <person name="Fu T."/>
            <person name="Tang G.D."/>
            <person name="Zhang D."/>
            <person name="Sun W.H."/>
            <person name="Liu D.K."/>
            <person name="Li Y."/>
            <person name="Chen G.Z."/>
            <person name="Liu X.D."/>
            <person name="Liao X.Y."/>
            <person name="Jiang Y.T."/>
            <person name="Yu X."/>
            <person name="Hao Y."/>
            <person name="Huang J."/>
            <person name="Zhao X.W."/>
            <person name="Ke S."/>
            <person name="Chen Y.Y."/>
            <person name="Wu W.L."/>
            <person name="Hsu J.L."/>
            <person name="Lin Y.F."/>
            <person name="Huang M.D."/>
            <person name="Li C.Y."/>
            <person name="Huang L."/>
            <person name="Wang Z.W."/>
            <person name="Zhao X."/>
            <person name="Zhong W.Y."/>
            <person name="Peng D.H."/>
            <person name="Ahmad S."/>
            <person name="Lan S."/>
            <person name="Zhang J.S."/>
            <person name="Tsai W.C."/>
            <person name="Van de Peer Y."/>
            <person name="Liu Z.J."/>
        </authorList>
    </citation>
    <scope>NUCLEOTIDE SEQUENCE</scope>
    <source>
        <strain evidence="2">CP</strain>
    </source>
</reference>
<sequence>MGVEMKAPIDRNRMERNRVLSEILSEVYAGGKEKMEVSHAMDLRRRIKEEIRKIKPFQPELPLCMALLNEAIDAFNIILEEDEQKRWMSSAQIWSVGSNGKQKEKFTDAEENHHQYHMVHIGCPRRTGGAGRPCSTSDLLMLFNISAVQKKYRMHLRKSGRSSTSSNRQTRVWEPLDLKKKVSICSSRDSFQLHVLVIKNGCTSMTNGLPFHLMNG</sequence>
<name>A0AAV9DJW9_ACOCL</name>
<dbReference type="Proteomes" id="UP001180020">
    <property type="component" value="Unassembled WGS sequence"/>
</dbReference>
<dbReference type="Pfam" id="PF26575">
    <property type="entry name" value="HHO5_N"/>
    <property type="match status" value="1"/>
</dbReference>
<protein>
    <recommendedName>
        <fullName evidence="1">HHO5-like N-terminal domain-containing protein</fullName>
    </recommendedName>
</protein>
<gene>
    <name evidence="2" type="ORF">QJS10_CPB13g00197</name>
</gene>
<dbReference type="AlphaFoldDB" id="A0AAV9DJW9"/>
<evidence type="ECO:0000313" key="3">
    <source>
        <dbReference type="Proteomes" id="UP001180020"/>
    </source>
</evidence>
<reference evidence="2" key="2">
    <citation type="submission" date="2023-06" db="EMBL/GenBank/DDBJ databases">
        <authorList>
            <person name="Ma L."/>
            <person name="Liu K.-W."/>
            <person name="Li Z."/>
            <person name="Hsiao Y.-Y."/>
            <person name="Qi Y."/>
            <person name="Fu T."/>
            <person name="Tang G."/>
            <person name="Zhang D."/>
            <person name="Sun W.-H."/>
            <person name="Liu D.-K."/>
            <person name="Li Y."/>
            <person name="Chen G.-Z."/>
            <person name="Liu X.-D."/>
            <person name="Liao X.-Y."/>
            <person name="Jiang Y.-T."/>
            <person name="Yu X."/>
            <person name="Hao Y."/>
            <person name="Huang J."/>
            <person name="Zhao X.-W."/>
            <person name="Ke S."/>
            <person name="Chen Y.-Y."/>
            <person name="Wu W.-L."/>
            <person name="Hsu J.-L."/>
            <person name="Lin Y.-F."/>
            <person name="Huang M.-D."/>
            <person name="Li C.-Y."/>
            <person name="Huang L."/>
            <person name="Wang Z.-W."/>
            <person name="Zhao X."/>
            <person name="Zhong W.-Y."/>
            <person name="Peng D.-H."/>
            <person name="Ahmad S."/>
            <person name="Lan S."/>
            <person name="Zhang J.-S."/>
            <person name="Tsai W.-C."/>
            <person name="Van De Peer Y."/>
            <person name="Liu Z.-J."/>
        </authorList>
    </citation>
    <scope>NUCLEOTIDE SEQUENCE</scope>
    <source>
        <strain evidence="2">CP</strain>
        <tissue evidence="2">Leaves</tissue>
    </source>
</reference>
<evidence type="ECO:0000259" key="1">
    <source>
        <dbReference type="Pfam" id="PF26575"/>
    </source>
</evidence>
<accession>A0AAV9DJW9</accession>
<organism evidence="2 3">
    <name type="scientific">Acorus calamus</name>
    <name type="common">Sweet flag</name>
    <dbReference type="NCBI Taxonomy" id="4465"/>
    <lineage>
        <taxon>Eukaryota</taxon>
        <taxon>Viridiplantae</taxon>
        <taxon>Streptophyta</taxon>
        <taxon>Embryophyta</taxon>
        <taxon>Tracheophyta</taxon>
        <taxon>Spermatophyta</taxon>
        <taxon>Magnoliopsida</taxon>
        <taxon>Liliopsida</taxon>
        <taxon>Acoraceae</taxon>
        <taxon>Acorus</taxon>
    </lineage>
</organism>
<feature type="domain" description="HHO5-like N-terminal" evidence="1">
    <location>
        <begin position="20"/>
        <end position="74"/>
    </location>
</feature>
<evidence type="ECO:0000313" key="2">
    <source>
        <dbReference type="EMBL" id="KAK1301172.1"/>
    </source>
</evidence>
<dbReference type="EMBL" id="JAUJYO010000013">
    <property type="protein sequence ID" value="KAK1301172.1"/>
    <property type="molecule type" value="Genomic_DNA"/>
</dbReference>
<proteinExistence type="predicted"/>
<keyword evidence="3" id="KW-1185">Reference proteome</keyword>